<dbReference type="InterPro" id="IPR021731">
    <property type="entry name" value="AMIN_dom"/>
</dbReference>
<keyword evidence="4" id="KW-0653">Protein transport</keyword>
<evidence type="ECO:0000256" key="3">
    <source>
        <dbReference type="ARBA" id="ARBA00022729"/>
    </source>
</evidence>
<proteinExistence type="inferred from homology"/>
<dbReference type="SMART" id="SM00965">
    <property type="entry name" value="STN"/>
    <property type="match status" value="1"/>
</dbReference>
<evidence type="ECO:0000256" key="6">
    <source>
        <dbReference type="ARBA" id="ARBA00023237"/>
    </source>
</evidence>
<feature type="signal peptide" evidence="9">
    <location>
        <begin position="1"/>
        <end position="24"/>
    </location>
</feature>
<dbReference type="InterPro" id="IPR013355">
    <property type="entry name" value="Pilus_4_PilQ"/>
</dbReference>
<dbReference type="InterPro" id="IPR011662">
    <property type="entry name" value="Secretin/TonB_short_N"/>
</dbReference>
<comment type="subcellular location">
    <subcellularLocation>
        <location evidence="8">Cell outer membrane</location>
    </subcellularLocation>
    <subcellularLocation>
        <location evidence="1">Membrane</location>
    </subcellularLocation>
</comment>
<dbReference type="Pfam" id="PF03958">
    <property type="entry name" value="Secretin_N"/>
    <property type="match status" value="1"/>
</dbReference>
<comment type="similarity">
    <text evidence="7">Belongs to the bacterial secretin family.</text>
</comment>
<evidence type="ECO:0000256" key="4">
    <source>
        <dbReference type="ARBA" id="ARBA00022927"/>
    </source>
</evidence>
<evidence type="ECO:0000256" key="8">
    <source>
        <dbReference type="RuleBase" id="RU004004"/>
    </source>
</evidence>
<feature type="chain" id="PRO_5035229813" evidence="9">
    <location>
        <begin position="25"/>
        <end position="783"/>
    </location>
</feature>
<dbReference type="InterPro" id="IPR038591">
    <property type="entry name" value="NolW-like_sf"/>
</dbReference>
<dbReference type="InterPro" id="IPR004846">
    <property type="entry name" value="T2SS/T3SS_dom"/>
</dbReference>
<dbReference type="Pfam" id="PF07660">
    <property type="entry name" value="STN"/>
    <property type="match status" value="1"/>
</dbReference>
<dbReference type="GO" id="GO:0009279">
    <property type="term" value="C:cell outer membrane"/>
    <property type="evidence" value="ECO:0007669"/>
    <property type="project" value="UniProtKB-SubCell"/>
</dbReference>
<keyword evidence="3 9" id="KW-0732">Signal</keyword>
<sequence>MMMKNVRILVVAAACVLLGMPLLAEEPVPEIQGMGAEAGPSGPVLRVRATGELETVHYSPQPGVWVVELPEASWDQGAGLIVDPDLGIERAELNHVDEFGKRVSRLTVWLAEPAQLTMDRFAGGLELSFTSFGEREPGTSAAVSREEVVVASKSHPAPAEAAAPTSALGTPSLVEVVPTRTGDGVVVELRSDRPISVRAFTLPEPRRLVLDLNGVINRVDRHLLPVNSPLVSQIRVAQFQAAPVPVTRVVIDLRSEADYSIDETNFGASVRVGASGVPLPAITESIEVAAAGTIEITRSTPQAIDEPEPTQEMASSLFDLPEETVKAEVVDSPATTERSPWVADNSQLIEQAEAVTVIGGPTTAAEGFAPTEVSSEEQQFTGEPITLTLKDADIKDVLKTFSVLTEMNIVLDPSVSGSVTVELRDVPWDQALDLILRINGLDYVLENNVLRVAPIQKLASEKSARAAFALEQEKAKPMSTMLKPISYSKASDIAALLSSDSYLLSARGSVTVDDRTNTIILRDVADRVEGILRLIDSLDLPTPQVVIEGRIVETTKQFSRSLGVVWGFNGVMDAEHGNDTGLKFPNSIGVEGDVTLPGGANNGVFGMAFGDILNTFNLDFMLNAAESDNQAKVVSTPRVTTQNLKSASIRSGLQIPVQTVANNTVTVQYVDATLRLEVTPQITAEGTVNLDIMIKKQRPAPEFAVIGGQNAPIFTRDAETELLVRDGGTTVIGGIYEITTGEGENRVPGLHNIPVFGWLFKNKTVTNNHDELLIFITPRIVKY</sequence>
<dbReference type="PRINTS" id="PR00811">
    <property type="entry name" value="BCTERIALGSPD"/>
</dbReference>
<dbReference type="NCBIfam" id="TIGR02515">
    <property type="entry name" value="IV_pilus_PilQ"/>
    <property type="match status" value="1"/>
</dbReference>
<gene>
    <name evidence="11" type="primary">pilQ</name>
    <name evidence="11" type="ORF">IFJ97_02810</name>
</gene>
<accession>A0A8J7C378</accession>
<dbReference type="PANTHER" id="PTHR30604:SF1">
    <property type="entry name" value="DNA UTILIZATION PROTEIN HOFQ"/>
    <property type="match status" value="1"/>
</dbReference>
<evidence type="ECO:0000256" key="1">
    <source>
        <dbReference type="ARBA" id="ARBA00004370"/>
    </source>
</evidence>
<evidence type="ECO:0000313" key="12">
    <source>
        <dbReference type="Proteomes" id="UP000598633"/>
    </source>
</evidence>
<dbReference type="Gene3D" id="2.60.40.3500">
    <property type="match status" value="1"/>
</dbReference>
<dbReference type="Gene3D" id="3.30.1370.120">
    <property type="match status" value="1"/>
</dbReference>
<dbReference type="Proteomes" id="UP000598633">
    <property type="component" value="Unassembled WGS sequence"/>
</dbReference>
<dbReference type="AlphaFoldDB" id="A0A8J7C378"/>
<evidence type="ECO:0000256" key="2">
    <source>
        <dbReference type="ARBA" id="ARBA00022448"/>
    </source>
</evidence>
<evidence type="ECO:0000313" key="11">
    <source>
        <dbReference type="EMBL" id="MBD3870275.1"/>
    </source>
</evidence>
<protein>
    <submittedName>
        <fullName evidence="11">Type IV pilus secretin PilQ</fullName>
    </submittedName>
</protein>
<evidence type="ECO:0000256" key="5">
    <source>
        <dbReference type="ARBA" id="ARBA00023136"/>
    </source>
</evidence>
<dbReference type="EMBL" id="JACXWA010000050">
    <property type="protein sequence ID" value="MBD3870275.1"/>
    <property type="molecule type" value="Genomic_DNA"/>
</dbReference>
<dbReference type="GO" id="GO:0009306">
    <property type="term" value="P:protein secretion"/>
    <property type="evidence" value="ECO:0007669"/>
    <property type="project" value="InterPro"/>
</dbReference>
<organism evidence="11 12">
    <name type="scientific">Candidatus Sulfomarinibacter kjeldsenii</name>
    <dbReference type="NCBI Taxonomy" id="2885994"/>
    <lineage>
        <taxon>Bacteria</taxon>
        <taxon>Pseudomonadati</taxon>
        <taxon>Acidobacteriota</taxon>
        <taxon>Thermoanaerobaculia</taxon>
        <taxon>Thermoanaerobaculales</taxon>
        <taxon>Candidatus Sulfomarinibacteraceae</taxon>
        <taxon>Candidatus Sulfomarinibacter</taxon>
    </lineage>
</organism>
<keyword evidence="6" id="KW-0998">Cell outer membrane</keyword>
<evidence type="ECO:0000256" key="9">
    <source>
        <dbReference type="SAM" id="SignalP"/>
    </source>
</evidence>
<dbReference type="Pfam" id="PF00263">
    <property type="entry name" value="Secretin"/>
    <property type="match status" value="1"/>
</dbReference>
<dbReference type="InterPro" id="IPR001775">
    <property type="entry name" value="GspD/PilQ"/>
</dbReference>
<reference evidence="11 12" key="1">
    <citation type="submission" date="2020-08" db="EMBL/GenBank/DDBJ databases">
        <title>Acidobacteriota in marine sediments use diverse sulfur dissimilation pathways.</title>
        <authorList>
            <person name="Wasmund K."/>
        </authorList>
    </citation>
    <scope>NUCLEOTIDE SEQUENCE [LARGE SCALE GENOMIC DNA]</scope>
    <source>
        <strain evidence="11">MAG AM3-A</strain>
    </source>
</reference>
<name>A0A8J7C378_9BACT</name>
<dbReference type="InterPro" id="IPR005644">
    <property type="entry name" value="NolW-like"/>
</dbReference>
<dbReference type="PANTHER" id="PTHR30604">
    <property type="entry name" value="PROTEIN TRANSPORT PROTEIN HOFQ"/>
    <property type="match status" value="1"/>
</dbReference>
<dbReference type="Pfam" id="PF11741">
    <property type="entry name" value="AMIN"/>
    <property type="match status" value="1"/>
</dbReference>
<dbReference type="InterPro" id="IPR051808">
    <property type="entry name" value="Type_IV_pilus_biogenesis"/>
</dbReference>
<comment type="caution">
    <text evidence="11">The sequence shown here is derived from an EMBL/GenBank/DDBJ whole genome shotgun (WGS) entry which is preliminary data.</text>
</comment>
<keyword evidence="2 8" id="KW-0813">Transport</keyword>
<evidence type="ECO:0000259" key="10">
    <source>
        <dbReference type="SMART" id="SM00965"/>
    </source>
</evidence>
<feature type="domain" description="Secretin/TonB short N-terminal" evidence="10">
    <location>
        <begin position="407"/>
        <end position="455"/>
    </location>
</feature>
<evidence type="ECO:0000256" key="7">
    <source>
        <dbReference type="RuleBase" id="RU004003"/>
    </source>
</evidence>
<keyword evidence="5" id="KW-0472">Membrane</keyword>
<dbReference type="Gene3D" id="3.30.1370.130">
    <property type="match status" value="1"/>
</dbReference>